<dbReference type="Proteomes" id="UP000245207">
    <property type="component" value="Unassembled WGS sequence"/>
</dbReference>
<keyword evidence="2" id="KW-1185">Reference proteome</keyword>
<evidence type="ECO:0000313" key="2">
    <source>
        <dbReference type="Proteomes" id="UP000245207"/>
    </source>
</evidence>
<comment type="caution">
    <text evidence="1">The sequence shown here is derived from an EMBL/GenBank/DDBJ whole genome shotgun (WGS) entry which is preliminary data.</text>
</comment>
<accession>A0A2U1MFI3</accession>
<gene>
    <name evidence="1" type="ORF">CTI12_AA384050</name>
</gene>
<name>A0A2U1MFI3_ARTAN</name>
<sequence length="143" mass="16446">MVDGAFYAQKCYYWVTDQKKIKSNELVVTVVIGVLGIYDTKMRKPRSSYATRSQCQVATLAPEPIVYCYGYRKHRLEKECLRCSRCTSHFSVTSLMNKFEHLEAEFTYINLRTWICPACLGLCNCRECATQLLTPPPPSQDLL</sequence>
<dbReference type="OrthoDB" id="298344at2759"/>
<organism evidence="1 2">
    <name type="scientific">Artemisia annua</name>
    <name type="common">Sweet wormwood</name>
    <dbReference type="NCBI Taxonomy" id="35608"/>
    <lineage>
        <taxon>Eukaryota</taxon>
        <taxon>Viridiplantae</taxon>
        <taxon>Streptophyta</taxon>
        <taxon>Embryophyta</taxon>
        <taxon>Tracheophyta</taxon>
        <taxon>Spermatophyta</taxon>
        <taxon>Magnoliopsida</taxon>
        <taxon>eudicotyledons</taxon>
        <taxon>Gunneridae</taxon>
        <taxon>Pentapetalae</taxon>
        <taxon>asterids</taxon>
        <taxon>campanulids</taxon>
        <taxon>Asterales</taxon>
        <taxon>Asteraceae</taxon>
        <taxon>Asteroideae</taxon>
        <taxon>Anthemideae</taxon>
        <taxon>Artemisiinae</taxon>
        <taxon>Artemisia</taxon>
    </lineage>
</organism>
<protein>
    <submittedName>
        <fullName evidence="1">Uncharacterized protein</fullName>
    </submittedName>
</protein>
<reference evidence="1 2" key="1">
    <citation type="journal article" date="2018" name="Mol. Plant">
        <title>The genome of Artemisia annua provides insight into the evolution of Asteraceae family and artemisinin biosynthesis.</title>
        <authorList>
            <person name="Shen Q."/>
            <person name="Zhang L."/>
            <person name="Liao Z."/>
            <person name="Wang S."/>
            <person name="Yan T."/>
            <person name="Shi P."/>
            <person name="Liu M."/>
            <person name="Fu X."/>
            <person name="Pan Q."/>
            <person name="Wang Y."/>
            <person name="Lv Z."/>
            <person name="Lu X."/>
            <person name="Zhang F."/>
            <person name="Jiang W."/>
            <person name="Ma Y."/>
            <person name="Chen M."/>
            <person name="Hao X."/>
            <person name="Li L."/>
            <person name="Tang Y."/>
            <person name="Lv G."/>
            <person name="Zhou Y."/>
            <person name="Sun X."/>
            <person name="Brodelius P.E."/>
            <person name="Rose J.K.C."/>
            <person name="Tang K."/>
        </authorList>
    </citation>
    <scope>NUCLEOTIDE SEQUENCE [LARGE SCALE GENOMIC DNA]</scope>
    <source>
        <strain evidence="2">cv. Huhao1</strain>
        <tissue evidence="1">Leaf</tissue>
    </source>
</reference>
<dbReference type="EMBL" id="PKPP01005461">
    <property type="protein sequence ID" value="PWA60033.1"/>
    <property type="molecule type" value="Genomic_DNA"/>
</dbReference>
<dbReference type="AlphaFoldDB" id="A0A2U1MFI3"/>
<proteinExistence type="predicted"/>
<evidence type="ECO:0000313" key="1">
    <source>
        <dbReference type="EMBL" id="PWA60033.1"/>
    </source>
</evidence>